<accession>A0A8H3EGU2</accession>
<evidence type="ECO:0000313" key="3">
    <source>
        <dbReference type="Proteomes" id="UP000664169"/>
    </source>
</evidence>
<comment type="caution">
    <text evidence="2">The sequence shown here is derived from an EMBL/GenBank/DDBJ whole genome shotgun (WGS) entry which is preliminary data.</text>
</comment>
<dbReference type="EMBL" id="CAJPDQ010000002">
    <property type="protein sequence ID" value="CAF9905370.1"/>
    <property type="molecule type" value="Genomic_DNA"/>
</dbReference>
<keyword evidence="3" id="KW-1185">Reference proteome</keyword>
<dbReference type="Proteomes" id="UP000664169">
    <property type="component" value="Unassembled WGS sequence"/>
</dbReference>
<dbReference type="AlphaFoldDB" id="A0A8H3EGU2"/>
<feature type="region of interest" description="Disordered" evidence="1">
    <location>
        <begin position="1"/>
        <end position="25"/>
    </location>
</feature>
<gene>
    <name evidence="2" type="ORF">GOMPHAMPRED_003134</name>
</gene>
<proteinExistence type="predicted"/>
<evidence type="ECO:0000313" key="2">
    <source>
        <dbReference type="EMBL" id="CAF9905370.1"/>
    </source>
</evidence>
<name>A0A8H3EGU2_9LECA</name>
<feature type="compositionally biased region" description="Polar residues" evidence="1">
    <location>
        <begin position="1"/>
        <end position="19"/>
    </location>
</feature>
<sequence length="180" mass="20041">MVSIANSSMPSTNATASSAEQKKFSPNHPYPAELMRLALRFWGDAEHGQSDEICYVLLARADVPKTIRGWASLLVALNLRSPIVLAYAKDAVKLLREATEVGNTIHQRQLELAENVLELAEMDIAEYANQNKGIENGDEVDWKNVRTLGIWAVLEALRPRLADQLASQFFSSEEATTWDN</sequence>
<reference evidence="2" key="1">
    <citation type="submission" date="2021-03" db="EMBL/GenBank/DDBJ databases">
        <authorList>
            <person name="Tagirdzhanova G."/>
        </authorList>
    </citation>
    <scope>NUCLEOTIDE SEQUENCE</scope>
</reference>
<organism evidence="2 3">
    <name type="scientific">Gomphillus americanus</name>
    <dbReference type="NCBI Taxonomy" id="1940652"/>
    <lineage>
        <taxon>Eukaryota</taxon>
        <taxon>Fungi</taxon>
        <taxon>Dikarya</taxon>
        <taxon>Ascomycota</taxon>
        <taxon>Pezizomycotina</taxon>
        <taxon>Lecanoromycetes</taxon>
        <taxon>OSLEUM clade</taxon>
        <taxon>Ostropomycetidae</taxon>
        <taxon>Ostropales</taxon>
        <taxon>Graphidaceae</taxon>
        <taxon>Gomphilloideae</taxon>
        <taxon>Gomphillus</taxon>
    </lineage>
</organism>
<protein>
    <submittedName>
        <fullName evidence="2">Uncharacterized protein</fullName>
    </submittedName>
</protein>
<evidence type="ECO:0000256" key="1">
    <source>
        <dbReference type="SAM" id="MobiDB-lite"/>
    </source>
</evidence>